<dbReference type="WBParaSite" id="EVEC_0000336801-mRNA-1">
    <property type="protein sequence ID" value="EVEC_0000336801-mRNA-1"/>
    <property type="gene ID" value="EVEC_0000336801"/>
</dbReference>
<feature type="transmembrane region" description="Helical" evidence="1">
    <location>
        <begin position="197"/>
        <end position="217"/>
    </location>
</feature>
<sequence length="323" mass="37546">MKKAGFRILQKKGKEIRLKEIFFRMKVSVNTAICSGQFGMTVLQTVFMFYYVKVFLNIFKINEIWFDIAQLLFMVWNSVNDPLFGYLQDFSVSWLKNRKKVIMYLGPLLVMSFYMIWFPWSNETSPSYVCGIHLLTVLFFYDAFYSFVNVAWSALFAESTYEGLSRITAVKYSQLAVLLSSLILPLLEAISKGLVDYFAFQCTCMVVGAIALICFYITGCLEEIVFQEDHLYLTNDRRKDPRLLTTIMKTTRQILSKRDFIVLVATHFIHNCRSVSHLNFATIVTDLLIPNEIIAKGTWKMSFLYASCAVFPQVLFFVYLNYF</sequence>
<dbReference type="Proteomes" id="UP000274131">
    <property type="component" value="Unassembled WGS sequence"/>
</dbReference>
<protein>
    <submittedName>
        <fullName evidence="4">MFS domain-containing protein</fullName>
    </submittedName>
</protein>
<feature type="transmembrane region" description="Helical" evidence="1">
    <location>
        <begin position="21"/>
        <end position="52"/>
    </location>
</feature>
<dbReference type="InterPro" id="IPR036259">
    <property type="entry name" value="MFS_trans_sf"/>
</dbReference>
<gene>
    <name evidence="2" type="ORF">EVEC_LOCUS3076</name>
</gene>
<keyword evidence="1" id="KW-0472">Membrane</keyword>
<dbReference type="PANTHER" id="PTHR28658:SF1">
    <property type="entry name" value="MAJOR FACILITATOR SUPERFAMILY DOMAIN CONTAINING 13B"/>
    <property type="match status" value="1"/>
</dbReference>
<accession>A0A0N4V0C9</accession>
<keyword evidence="1" id="KW-1133">Transmembrane helix</keyword>
<dbReference type="EMBL" id="UXUI01007503">
    <property type="protein sequence ID" value="VDD87933.1"/>
    <property type="molecule type" value="Genomic_DNA"/>
</dbReference>
<dbReference type="PANTHER" id="PTHR28658">
    <property type="entry name" value="TRANSMEMBRANE PROTEIN 180"/>
    <property type="match status" value="1"/>
</dbReference>
<dbReference type="OrthoDB" id="189226at2759"/>
<reference evidence="4" key="1">
    <citation type="submission" date="2017-02" db="UniProtKB">
        <authorList>
            <consortium name="WormBaseParasite"/>
        </authorList>
    </citation>
    <scope>IDENTIFICATION</scope>
</reference>
<dbReference type="STRING" id="51028.A0A0N4V0C9"/>
<feature type="transmembrane region" description="Helical" evidence="1">
    <location>
        <begin position="132"/>
        <end position="157"/>
    </location>
</feature>
<dbReference type="AlphaFoldDB" id="A0A0N4V0C9"/>
<organism evidence="4">
    <name type="scientific">Enterobius vermicularis</name>
    <name type="common">Human pinworm</name>
    <dbReference type="NCBI Taxonomy" id="51028"/>
    <lineage>
        <taxon>Eukaryota</taxon>
        <taxon>Metazoa</taxon>
        <taxon>Ecdysozoa</taxon>
        <taxon>Nematoda</taxon>
        <taxon>Chromadorea</taxon>
        <taxon>Rhabditida</taxon>
        <taxon>Spirurina</taxon>
        <taxon>Oxyuridomorpha</taxon>
        <taxon>Oxyuroidea</taxon>
        <taxon>Oxyuridae</taxon>
        <taxon>Enterobius</taxon>
    </lineage>
</organism>
<proteinExistence type="predicted"/>
<evidence type="ECO:0000313" key="4">
    <source>
        <dbReference type="WBParaSite" id="EVEC_0000336801-mRNA-1"/>
    </source>
</evidence>
<reference evidence="2 3" key="2">
    <citation type="submission" date="2018-10" db="EMBL/GenBank/DDBJ databases">
        <authorList>
            <consortium name="Pathogen Informatics"/>
        </authorList>
    </citation>
    <scope>NUCLEOTIDE SEQUENCE [LARGE SCALE GENOMIC DNA]</scope>
</reference>
<evidence type="ECO:0000313" key="2">
    <source>
        <dbReference type="EMBL" id="VDD87933.1"/>
    </source>
</evidence>
<name>A0A0N4V0C9_ENTVE</name>
<feature type="transmembrane region" description="Helical" evidence="1">
    <location>
        <begin position="64"/>
        <end position="80"/>
    </location>
</feature>
<keyword evidence="1" id="KW-0812">Transmembrane</keyword>
<evidence type="ECO:0000256" key="1">
    <source>
        <dbReference type="SAM" id="Phobius"/>
    </source>
</evidence>
<keyword evidence="3" id="KW-1185">Reference proteome</keyword>
<feature type="transmembrane region" description="Helical" evidence="1">
    <location>
        <begin position="169"/>
        <end position="191"/>
    </location>
</feature>
<feature type="transmembrane region" description="Helical" evidence="1">
    <location>
        <begin position="303"/>
        <end position="322"/>
    </location>
</feature>
<dbReference type="Pfam" id="PF13347">
    <property type="entry name" value="MFS_2"/>
    <property type="match status" value="1"/>
</dbReference>
<feature type="transmembrane region" description="Helical" evidence="1">
    <location>
        <begin position="101"/>
        <end position="120"/>
    </location>
</feature>
<dbReference type="SUPFAM" id="SSF103473">
    <property type="entry name" value="MFS general substrate transporter"/>
    <property type="match status" value="1"/>
</dbReference>
<evidence type="ECO:0000313" key="3">
    <source>
        <dbReference type="Proteomes" id="UP000274131"/>
    </source>
</evidence>
<dbReference type="InterPro" id="IPR040035">
    <property type="entry name" value="TMEM180"/>
</dbReference>